<dbReference type="RefSeq" id="WP_078573638.1">
    <property type="nucleotide sequence ID" value="NZ_MPZS01000001.1"/>
</dbReference>
<dbReference type="InterPro" id="IPR013094">
    <property type="entry name" value="AB_hydrolase_3"/>
</dbReference>
<evidence type="ECO:0000256" key="1">
    <source>
        <dbReference type="ARBA" id="ARBA00010515"/>
    </source>
</evidence>
<dbReference type="SUPFAM" id="SSF53474">
    <property type="entry name" value="alpha/beta-Hydrolases"/>
    <property type="match status" value="1"/>
</dbReference>
<organism evidence="5 6">
    <name type="scientific">Thioclava marina</name>
    <dbReference type="NCBI Taxonomy" id="1915077"/>
    <lineage>
        <taxon>Bacteria</taxon>
        <taxon>Pseudomonadati</taxon>
        <taxon>Pseudomonadota</taxon>
        <taxon>Alphaproteobacteria</taxon>
        <taxon>Rhodobacterales</taxon>
        <taxon>Paracoccaceae</taxon>
        <taxon>Thioclava</taxon>
    </lineage>
</organism>
<gene>
    <name evidence="5" type="ORF">BMG00_05855</name>
</gene>
<feature type="domain" description="Alpha/beta hydrolase fold-3" evidence="4">
    <location>
        <begin position="73"/>
        <end position="273"/>
    </location>
</feature>
<comment type="caution">
    <text evidence="5">The sequence shown here is derived from an EMBL/GenBank/DDBJ whole genome shotgun (WGS) entry which is preliminary data.</text>
</comment>
<protein>
    <recommendedName>
        <fullName evidence="4">Alpha/beta hydrolase fold-3 domain-containing protein</fullName>
    </recommendedName>
</protein>
<dbReference type="PANTHER" id="PTHR48081">
    <property type="entry name" value="AB HYDROLASE SUPERFAMILY PROTEIN C4A8.06C"/>
    <property type="match status" value="1"/>
</dbReference>
<keyword evidence="6" id="KW-1185">Reference proteome</keyword>
<accession>A0ABX3MPF3</accession>
<dbReference type="Proteomes" id="UP000242224">
    <property type="component" value="Unassembled WGS sequence"/>
</dbReference>
<evidence type="ECO:0000256" key="2">
    <source>
        <dbReference type="ARBA" id="ARBA00022801"/>
    </source>
</evidence>
<dbReference type="PROSITE" id="PS01174">
    <property type="entry name" value="LIPASE_GDXG_SER"/>
    <property type="match status" value="1"/>
</dbReference>
<dbReference type="PANTHER" id="PTHR48081:SF30">
    <property type="entry name" value="ACETYL-HYDROLASE LIPR-RELATED"/>
    <property type="match status" value="1"/>
</dbReference>
<evidence type="ECO:0000313" key="6">
    <source>
        <dbReference type="Proteomes" id="UP000242224"/>
    </source>
</evidence>
<dbReference type="InterPro" id="IPR050300">
    <property type="entry name" value="GDXG_lipolytic_enzyme"/>
</dbReference>
<dbReference type="EMBL" id="MPZS01000001">
    <property type="protein sequence ID" value="OOY13312.1"/>
    <property type="molecule type" value="Genomic_DNA"/>
</dbReference>
<reference evidence="5 6" key="1">
    <citation type="submission" date="2016-11" db="EMBL/GenBank/DDBJ databases">
        <title>A multilocus sequence analysis scheme for characterization of bacteria in the genus Thioclava.</title>
        <authorList>
            <person name="Liu Y."/>
            <person name="Shao Z."/>
        </authorList>
    </citation>
    <scope>NUCLEOTIDE SEQUENCE [LARGE SCALE GENOMIC DNA]</scope>
    <source>
        <strain evidence="5 6">11.10-0-13</strain>
    </source>
</reference>
<evidence type="ECO:0000259" key="4">
    <source>
        <dbReference type="Pfam" id="PF07859"/>
    </source>
</evidence>
<sequence length="302" mass="32555">MSIRLRFLNAWLRIAAKPMVRRFREPVATRREMERMASWVVREPEGLCLLRTTLGGRPALSLRVGQTSIGKVIFYFHGGGYIAGSPWMYRGVAARLAQLSGIEVLAVDYRLAPEAPFPAAIADAQAAFDGLIAAGYEPAQIVLAGDSAGGGLAFSLLGRLCRQGRAPAGVIAFSPWTDLTCSGGSLRTNARKDALLPVERIGDTVDLALQGHPASDPEVSPLFAAFPDAPPVLIQHSMTEILADDALRMADRLREFGASVTVQSWPDAPHVWQFFDGRVPEARAALEDAAKAARAMLNLPAR</sequence>
<dbReference type="Pfam" id="PF07859">
    <property type="entry name" value="Abhydrolase_3"/>
    <property type="match status" value="1"/>
</dbReference>
<evidence type="ECO:0000313" key="5">
    <source>
        <dbReference type="EMBL" id="OOY13312.1"/>
    </source>
</evidence>
<dbReference type="Gene3D" id="3.40.50.1820">
    <property type="entry name" value="alpha/beta hydrolase"/>
    <property type="match status" value="1"/>
</dbReference>
<evidence type="ECO:0000256" key="3">
    <source>
        <dbReference type="PROSITE-ProRule" id="PRU10038"/>
    </source>
</evidence>
<proteinExistence type="inferred from homology"/>
<dbReference type="InterPro" id="IPR029058">
    <property type="entry name" value="AB_hydrolase_fold"/>
</dbReference>
<feature type="active site" evidence="3">
    <location>
        <position position="147"/>
    </location>
</feature>
<dbReference type="InterPro" id="IPR033140">
    <property type="entry name" value="Lipase_GDXG_put_SER_AS"/>
</dbReference>
<keyword evidence="2" id="KW-0378">Hydrolase</keyword>
<name>A0ABX3MPF3_9RHOB</name>
<comment type="similarity">
    <text evidence="1">Belongs to the 'GDXG' lipolytic enzyme family.</text>
</comment>